<comment type="catalytic activity">
    <reaction evidence="1">
        <text>inosine + phosphate = alpha-D-ribose 1-phosphate + hypoxanthine</text>
        <dbReference type="Rhea" id="RHEA:27646"/>
        <dbReference type="ChEBI" id="CHEBI:17368"/>
        <dbReference type="ChEBI" id="CHEBI:17596"/>
        <dbReference type="ChEBI" id="CHEBI:43474"/>
        <dbReference type="ChEBI" id="CHEBI:57720"/>
        <dbReference type="EC" id="2.4.2.1"/>
    </reaction>
    <physiologicalReaction direction="left-to-right" evidence="1">
        <dbReference type="Rhea" id="RHEA:27647"/>
    </physiologicalReaction>
</comment>
<evidence type="ECO:0000256" key="7">
    <source>
        <dbReference type="ARBA" id="ARBA00047989"/>
    </source>
</evidence>
<protein>
    <recommendedName>
        <fullName evidence="10">Purine nucleoside phosphorylase</fullName>
    </recommendedName>
</protein>
<dbReference type="Proteomes" id="UP001269819">
    <property type="component" value="Unassembled WGS sequence"/>
</dbReference>
<comment type="catalytic activity">
    <reaction evidence="9">
        <text>S-methyl-5'-thioadenosine + phosphate = 5-(methylsulfanyl)-alpha-D-ribose 1-phosphate + adenine</text>
        <dbReference type="Rhea" id="RHEA:11852"/>
        <dbReference type="ChEBI" id="CHEBI:16708"/>
        <dbReference type="ChEBI" id="CHEBI:17509"/>
        <dbReference type="ChEBI" id="CHEBI:43474"/>
        <dbReference type="ChEBI" id="CHEBI:58533"/>
        <dbReference type="EC" id="2.4.2.28"/>
    </reaction>
    <physiologicalReaction direction="left-to-right" evidence="9">
        <dbReference type="Rhea" id="RHEA:11853"/>
    </physiologicalReaction>
</comment>
<evidence type="ECO:0000256" key="3">
    <source>
        <dbReference type="ARBA" id="ARBA00022679"/>
    </source>
</evidence>
<keyword evidence="3" id="KW-0808">Transferase</keyword>
<comment type="catalytic activity">
    <reaction evidence="8">
        <text>adenosine + phosphate = alpha-D-ribose 1-phosphate + adenine</text>
        <dbReference type="Rhea" id="RHEA:27642"/>
        <dbReference type="ChEBI" id="CHEBI:16335"/>
        <dbReference type="ChEBI" id="CHEBI:16708"/>
        <dbReference type="ChEBI" id="CHEBI:43474"/>
        <dbReference type="ChEBI" id="CHEBI:57720"/>
        <dbReference type="EC" id="2.4.2.1"/>
    </reaction>
    <physiologicalReaction direction="left-to-right" evidence="8">
        <dbReference type="Rhea" id="RHEA:27643"/>
    </physiologicalReaction>
</comment>
<evidence type="ECO:0000256" key="10">
    <source>
        <dbReference type="RuleBase" id="RU361274"/>
    </source>
</evidence>
<dbReference type="Pfam" id="PF02578">
    <property type="entry name" value="Cu-oxidase_4"/>
    <property type="match status" value="1"/>
</dbReference>
<dbReference type="Gene3D" id="3.60.140.10">
    <property type="entry name" value="CNF1/YfiH-like putative cysteine hydrolases"/>
    <property type="match status" value="1"/>
</dbReference>
<proteinExistence type="inferred from homology"/>
<keyword evidence="4" id="KW-0479">Metal-binding</keyword>
<dbReference type="NCBIfam" id="TIGR00726">
    <property type="entry name" value="peptidoglycan editing factor PgeF"/>
    <property type="match status" value="1"/>
</dbReference>
<comment type="caution">
    <text evidence="11">The sequence shown here is derived from an EMBL/GenBank/DDBJ whole genome shotgun (WGS) entry which is preliminary data.</text>
</comment>
<keyword evidence="12" id="KW-1185">Reference proteome</keyword>
<gene>
    <name evidence="11" type="primary">pgeF</name>
    <name evidence="11" type="ORF">RYS15_19635</name>
</gene>
<evidence type="ECO:0000256" key="9">
    <source>
        <dbReference type="ARBA" id="ARBA00049893"/>
    </source>
</evidence>
<sequence length="248" mass="26033">MPCNLPLIRPDWPAPPHVHAGCTTRQGGVSEAPWASLNLGDHVADKAADVAANRARLATELGLPETAFGWLRQVHGAQVVRLPVPASVSADASVTAEPGVVCSILTADCLPVLLCDRAGTCVAAAHAGWRGLCAGVIEQTVAAMGFPPAELMAWLGPAIGPDAFEVGPEVRAAFLQRDAGAGAAFVPSPSHPERWLADIYRLARLRLAAVGVTAVYGGDFCTVSDSAQFFSYRRDGETGRQASFIWLE</sequence>
<dbReference type="InterPro" id="IPR011324">
    <property type="entry name" value="Cytotoxic_necrot_fac-like_cat"/>
</dbReference>
<dbReference type="InterPro" id="IPR038371">
    <property type="entry name" value="Cu_polyphenol_OxRdtase_sf"/>
</dbReference>
<comment type="catalytic activity">
    <reaction evidence="7">
        <text>adenosine + H2O + H(+) = inosine + NH4(+)</text>
        <dbReference type="Rhea" id="RHEA:24408"/>
        <dbReference type="ChEBI" id="CHEBI:15377"/>
        <dbReference type="ChEBI" id="CHEBI:15378"/>
        <dbReference type="ChEBI" id="CHEBI:16335"/>
        <dbReference type="ChEBI" id="CHEBI:17596"/>
        <dbReference type="ChEBI" id="CHEBI:28938"/>
        <dbReference type="EC" id="3.5.4.4"/>
    </reaction>
    <physiologicalReaction direction="left-to-right" evidence="7">
        <dbReference type="Rhea" id="RHEA:24409"/>
    </physiologicalReaction>
</comment>
<dbReference type="EMBL" id="JAWIIJ010000021">
    <property type="protein sequence ID" value="MDV2080906.1"/>
    <property type="molecule type" value="Genomic_DNA"/>
</dbReference>
<evidence type="ECO:0000256" key="5">
    <source>
        <dbReference type="ARBA" id="ARBA00022801"/>
    </source>
</evidence>
<evidence type="ECO:0000256" key="1">
    <source>
        <dbReference type="ARBA" id="ARBA00000553"/>
    </source>
</evidence>
<dbReference type="PANTHER" id="PTHR30616:SF2">
    <property type="entry name" value="PURINE NUCLEOSIDE PHOSPHORYLASE LACC1"/>
    <property type="match status" value="1"/>
</dbReference>
<dbReference type="PANTHER" id="PTHR30616">
    <property type="entry name" value="UNCHARACTERIZED PROTEIN YFIH"/>
    <property type="match status" value="1"/>
</dbReference>
<dbReference type="RefSeq" id="WP_316975245.1">
    <property type="nucleotide sequence ID" value="NZ_JAWIIJ010000021.1"/>
</dbReference>
<evidence type="ECO:0000256" key="8">
    <source>
        <dbReference type="ARBA" id="ARBA00048968"/>
    </source>
</evidence>
<keyword evidence="5" id="KW-0378">Hydrolase</keyword>
<accession>A0ABU3W2Y7</accession>
<evidence type="ECO:0000256" key="6">
    <source>
        <dbReference type="ARBA" id="ARBA00022833"/>
    </source>
</evidence>
<evidence type="ECO:0000313" key="12">
    <source>
        <dbReference type="Proteomes" id="UP001269819"/>
    </source>
</evidence>
<reference evidence="11 12" key="1">
    <citation type="submission" date="2023-10" db="EMBL/GenBank/DDBJ databases">
        <title>Characteristics and mechanism of a salt-tolerant marine origin heterotrophic nitrifying- aerobic denitrifying bacteria Marinobacter xestospongiae HN1.</title>
        <authorList>
            <person name="Qi R."/>
        </authorList>
    </citation>
    <scope>NUCLEOTIDE SEQUENCE [LARGE SCALE GENOMIC DNA]</scope>
    <source>
        <strain evidence="11 12">HN1</strain>
    </source>
</reference>
<dbReference type="SUPFAM" id="SSF64438">
    <property type="entry name" value="CNF1/YfiH-like putative cysteine hydrolases"/>
    <property type="match status" value="1"/>
</dbReference>
<organism evidence="11 12">
    <name type="scientific">Marinobacter xestospongiae</name>
    <dbReference type="NCBI Taxonomy" id="994319"/>
    <lineage>
        <taxon>Bacteria</taxon>
        <taxon>Pseudomonadati</taxon>
        <taxon>Pseudomonadota</taxon>
        <taxon>Gammaproteobacteria</taxon>
        <taxon>Pseudomonadales</taxon>
        <taxon>Marinobacteraceae</taxon>
        <taxon>Marinobacter</taxon>
    </lineage>
</organism>
<evidence type="ECO:0000256" key="2">
    <source>
        <dbReference type="ARBA" id="ARBA00007353"/>
    </source>
</evidence>
<comment type="similarity">
    <text evidence="2 10">Belongs to the purine nucleoside phosphorylase YfiH/LACC1 family.</text>
</comment>
<evidence type="ECO:0000313" key="11">
    <source>
        <dbReference type="EMBL" id="MDV2080906.1"/>
    </source>
</evidence>
<evidence type="ECO:0000256" key="4">
    <source>
        <dbReference type="ARBA" id="ARBA00022723"/>
    </source>
</evidence>
<name>A0ABU3W2Y7_9GAMM</name>
<keyword evidence="6" id="KW-0862">Zinc</keyword>
<dbReference type="InterPro" id="IPR003730">
    <property type="entry name" value="Cu_polyphenol_OxRdtase"/>
</dbReference>
<dbReference type="CDD" id="cd16833">
    <property type="entry name" value="YfiH"/>
    <property type="match status" value="1"/>
</dbReference>